<dbReference type="Pfam" id="PF07715">
    <property type="entry name" value="Plug"/>
    <property type="match status" value="1"/>
</dbReference>
<evidence type="ECO:0000313" key="11">
    <source>
        <dbReference type="EMBL" id="MFD2515031.1"/>
    </source>
</evidence>
<comment type="caution">
    <text evidence="11">The sequence shown here is derived from an EMBL/GenBank/DDBJ whole genome shotgun (WGS) entry which is preliminary data.</text>
</comment>
<dbReference type="Gene3D" id="2.170.130.10">
    <property type="entry name" value="TonB-dependent receptor, plug domain"/>
    <property type="match status" value="1"/>
</dbReference>
<evidence type="ECO:0000256" key="8">
    <source>
        <dbReference type="PROSITE-ProRule" id="PRU01360"/>
    </source>
</evidence>
<keyword evidence="5 9" id="KW-0732">Signal</keyword>
<dbReference type="SUPFAM" id="SSF49464">
    <property type="entry name" value="Carboxypeptidase regulatory domain-like"/>
    <property type="match status" value="1"/>
</dbReference>
<feature type="signal peptide" evidence="9">
    <location>
        <begin position="1"/>
        <end position="19"/>
    </location>
</feature>
<evidence type="ECO:0000256" key="3">
    <source>
        <dbReference type="ARBA" id="ARBA00022452"/>
    </source>
</evidence>
<evidence type="ECO:0000256" key="7">
    <source>
        <dbReference type="ARBA" id="ARBA00023237"/>
    </source>
</evidence>
<dbReference type="Gene3D" id="2.40.170.20">
    <property type="entry name" value="TonB-dependent receptor, beta-barrel domain"/>
    <property type="match status" value="1"/>
</dbReference>
<reference evidence="12" key="1">
    <citation type="journal article" date="2019" name="Int. J. Syst. Evol. Microbiol.">
        <title>The Global Catalogue of Microorganisms (GCM) 10K type strain sequencing project: providing services to taxonomists for standard genome sequencing and annotation.</title>
        <authorList>
            <consortium name="The Broad Institute Genomics Platform"/>
            <consortium name="The Broad Institute Genome Sequencing Center for Infectious Disease"/>
            <person name="Wu L."/>
            <person name="Ma J."/>
        </authorList>
    </citation>
    <scope>NUCLEOTIDE SEQUENCE [LARGE SCALE GENOMIC DNA]</scope>
    <source>
        <strain evidence="12">KCTC 42498</strain>
    </source>
</reference>
<name>A0ABW5IPI7_9BACT</name>
<feature type="domain" description="TonB-dependent receptor plug" evidence="10">
    <location>
        <begin position="141"/>
        <end position="219"/>
    </location>
</feature>
<protein>
    <submittedName>
        <fullName evidence="11">Carboxypeptidase-like regulatory domain-containing protein</fullName>
    </submittedName>
</protein>
<evidence type="ECO:0000256" key="1">
    <source>
        <dbReference type="ARBA" id="ARBA00004571"/>
    </source>
</evidence>
<dbReference type="Gene3D" id="2.60.40.1120">
    <property type="entry name" value="Carboxypeptidase-like, regulatory domain"/>
    <property type="match status" value="1"/>
</dbReference>
<organism evidence="11 12">
    <name type="scientific">Pontibacter locisalis</name>
    <dbReference type="NCBI Taxonomy" id="1719035"/>
    <lineage>
        <taxon>Bacteria</taxon>
        <taxon>Pseudomonadati</taxon>
        <taxon>Bacteroidota</taxon>
        <taxon>Cytophagia</taxon>
        <taxon>Cytophagales</taxon>
        <taxon>Hymenobacteraceae</taxon>
        <taxon>Pontibacter</taxon>
    </lineage>
</organism>
<keyword evidence="7 8" id="KW-0998">Cell outer membrane</keyword>
<evidence type="ECO:0000313" key="12">
    <source>
        <dbReference type="Proteomes" id="UP001597544"/>
    </source>
</evidence>
<dbReference type="PANTHER" id="PTHR30069">
    <property type="entry name" value="TONB-DEPENDENT OUTER MEMBRANE RECEPTOR"/>
    <property type="match status" value="1"/>
</dbReference>
<dbReference type="InterPro" id="IPR008969">
    <property type="entry name" value="CarboxyPept-like_regulatory"/>
</dbReference>
<keyword evidence="12" id="KW-1185">Reference proteome</keyword>
<dbReference type="SUPFAM" id="SSF56935">
    <property type="entry name" value="Porins"/>
    <property type="match status" value="1"/>
</dbReference>
<evidence type="ECO:0000256" key="6">
    <source>
        <dbReference type="ARBA" id="ARBA00023136"/>
    </source>
</evidence>
<dbReference type="PANTHER" id="PTHR30069:SF29">
    <property type="entry name" value="HEMOGLOBIN AND HEMOGLOBIN-HAPTOGLOBIN-BINDING PROTEIN 1-RELATED"/>
    <property type="match status" value="1"/>
</dbReference>
<dbReference type="Proteomes" id="UP001597544">
    <property type="component" value="Unassembled WGS sequence"/>
</dbReference>
<dbReference type="EMBL" id="JBHULU010000021">
    <property type="protein sequence ID" value="MFD2515031.1"/>
    <property type="molecule type" value="Genomic_DNA"/>
</dbReference>
<evidence type="ECO:0000256" key="2">
    <source>
        <dbReference type="ARBA" id="ARBA00022448"/>
    </source>
</evidence>
<dbReference type="PROSITE" id="PS52016">
    <property type="entry name" value="TONB_DEPENDENT_REC_3"/>
    <property type="match status" value="1"/>
</dbReference>
<dbReference type="RefSeq" id="WP_377508937.1">
    <property type="nucleotide sequence ID" value="NZ_JBHULU010000021.1"/>
</dbReference>
<dbReference type="InterPro" id="IPR036942">
    <property type="entry name" value="Beta-barrel_TonB_sf"/>
</dbReference>
<evidence type="ECO:0000256" key="4">
    <source>
        <dbReference type="ARBA" id="ARBA00022692"/>
    </source>
</evidence>
<gene>
    <name evidence="11" type="ORF">ACFSRY_14245</name>
</gene>
<dbReference type="InterPro" id="IPR039426">
    <property type="entry name" value="TonB-dep_rcpt-like"/>
</dbReference>
<dbReference type="InterPro" id="IPR012910">
    <property type="entry name" value="Plug_dom"/>
</dbReference>
<sequence>MKKLFTLLLLISCISMAFAQNKHTISGYVREKGSGEQLIGVSVYLPGTVISTSTNTYGFYSLTLPASDSVSLAFGYLGYRSEFRKISLRQNVELNIDLQSEATLKEVEIVAERVEKVSQAVEMSKLEIPVAQIKSVPALLGEKDVMKVLQLMPGVQSGSEGNSGIYVRGGGPDQNLIILDDATVYNASHLFGFFSLFNGDALKSVELTKGGFPARYGGRLSSVIELNMKDGNKEELHGEGGVGLLSSRFMLEGPLKKGKSSFLISGRRTYADVVARPFLEKDERPGFYFYDLNTKINYDFGRKNKLYLSGYFGEDRFSYKEEDQEGFSKAGLNWGNATGTLRWNHLFNDRLFSNTSVIFSRYQFNIFSDEEDNDTEYSLRYSSGIHDIGLKYDLDFLPNPQHSIRAGLQSTFHRFRPSALVVKDTEVDKYESNIENIDVVESAIYLEDTYRPFARLRLNGGLRLSHFYAKGKQYFKPEPRLSASFNLKEDLAVKGSFSQMNQYVHLLTNTGIGLPTDLWVPTTRKVAPQQSTQVAVGFAKDFLERDVALTVEGYYKKSDDIIGYKEGASFLLLEDPESAENVSWEDNITKGQGWSYGVELLLQKKVGRFSGWVGYTLSWTQLQFDSLNFGQKYYARYDRRHDASLVGIYKLREHITLSGTWVYGTGNAITMPMGTWQAPRNNPSRSETGGGHNFWGMNTTHYGPMNGHRMAPYHRLDLGIQFHKKKTWGERTWEISIYNAYNRRNPFIYYLDGETHYNGDKYESETKLKQVTLFPIIPSVSYGFKF</sequence>
<comment type="similarity">
    <text evidence="8">Belongs to the TonB-dependent receptor family.</text>
</comment>
<keyword evidence="4 8" id="KW-0812">Transmembrane</keyword>
<comment type="subcellular location">
    <subcellularLocation>
        <location evidence="1 8">Cell outer membrane</location>
        <topology evidence="1 8">Multi-pass membrane protein</topology>
    </subcellularLocation>
</comment>
<evidence type="ECO:0000256" key="9">
    <source>
        <dbReference type="SAM" id="SignalP"/>
    </source>
</evidence>
<feature type="chain" id="PRO_5047463038" evidence="9">
    <location>
        <begin position="20"/>
        <end position="786"/>
    </location>
</feature>
<accession>A0ABW5IPI7</accession>
<dbReference type="Pfam" id="PF13715">
    <property type="entry name" value="CarbopepD_reg_2"/>
    <property type="match status" value="1"/>
</dbReference>
<proteinExistence type="inferred from homology"/>
<keyword evidence="6 8" id="KW-0472">Membrane</keyword>
<dbReference type="InterPro" id="IPR037066">
    <property type="entry name" value="Plug_dom_sf"/>
</dbReference>
<keyword evidence="2 8" id="KW-0813">Transport</keyword>
<evidence type="ECO:0000256" key="5">
    <source>
        <dbReference type="ARBA" id="ARBA00022729"/>
    </source>
</evidence>
<evidence type="ECO:0000259" key="10">
    <source>
        <dbReference type="Pfam" id="PF07715"/>
    </source>
</evidence>
<keyword evidence="3 8" id="KW-1134">Transmembrane beta strand</keyword>